<reference evidence="1" key="1">
    <citation type="journal article" date="2018" name="Genome Biol.">
        <title>SKESA: strategic k-mer extension for scrupulous assemblies.</title>
        <authorList>
            <person name="Souvorov A."/>
            <person name="Agarwala R."/>
            <person name="Lipman D.J."/>
        </authorList>
    </citation>
    <scope>NUCLEOTIDE SEQUENCE</scope>
    <source>
        <strain evidence="1">MA.MZ045</strain>
    </source>
</reference>
<name>A0A754B2T6_SALER</name>
<sequence length="146" mass="16808">MSEVCLNILTKQRVPQGVDPLIRIWSLEHWLKDLERVCGIQLLEESASRQCFILHFDAGRPSPDQVEVERTRSDSRISVTHRIPPPGIKSLSAEWWTEPEYPGILFVCRRMLMDEAVYSPAMARNMFGLLRENIDKLTGQPSCDKE</sequence>
<dbReference type="RefSeq" id="WP_079791898.1">
    <property type="nucleotide sequence ID" value="NZ_MXLQ01000027.1"/>
</dbReference>
<proteinExistence type="predicted"/>
<organism evidence="1">
    <name type="scientific">Salmonella enterica</name>
    <name type="common">Salmonella choleraesuis</name>
    <dbReference type="NCBI Taxonomy" id="28901"/>
    <lineage>
        <taxon>Bacteria</taxon>
        <taxon>Pseudomonadati</taxon>
        <taxon>Pseudomonadota</taxon>
        <taxon>Gammaproteobacteria</taxon>
        <taxon>Enterobacterales</taxon>
        <taxon>Enterobacteriaceae</taxon>
        <taxon>Salmonella</taxon>
    </lineage>
</organism>
<reference evidence="1" key="2">
    <citation type="submission" date="2020-02" db="EMBL/GenBank/DDBJ databases">
        <authorList>
            <consortium name="NCBI Pathogen Detection Project"/>
        </authorList>
    </citation>
    <scope>NUCLEOTIDE SEQUENCE</scope>
    <source>
        <strain evidence="1">MA.MZ045</strain>
    </source>
</reference>
<gene>
    <name evidence="1" type="ORF">G5T75_004894</name>
</gene>
<dbReference type="AlphaFoldDB" id="A0A754B2T6"/>
<evidence type="ECO:0000313" key="1">
    <source>
        <dbReference type="EMBL" id="HAF8580911.1"/>
    </source>
</evidence>
<dbReference type="EMBL" id="DAAWNC010000020">
    <property type="protein sequence ID" value="HAF8580911.1"/>
    <property type="molecule type" value="Genomic_DNA"/>
</dbReference>
<accession>A0A754B2T6</accession>
<protein>
    <submittedName>
        <fullName evidence="1">Uncharacterized protein</fullName>
    </submittedName>
</protein>
<comment type="caution">
    <text evidence="1">The sequence shown here is derived from an EMBL/GenBank/DDBJ whole genome shotgun (WGS) entry which is preliminary data.</text>
</comment>